<evidence type="ECO:0000313" key="3">
    <source>
        <dbReference type="Proteomes" id="UP001152747"/>
    </source>
</evidence>
<dbReference type="EMBL" id="CANHGI010000005">
    <property type="protein sequence ID" value="CAI5450350.1"/>
    <property type="molecule type" value="Genomic_DNA"/>
</dbReference>
<feature type="compositionally biased region" description="Basic and acidic residues" evidence="1">
    <location>
        <begin position="27"/>
        <end position="43"/>
    </location>
</feature>
<evidence type="ECO:0000256" key="1">
    <source>
        <dbReference type="SAM" id="MobiDB-lite"/>
    </source>
</evidence>
<dbReference type="OrthoDB" id="5872323at2759"/>
<keyword evidence="3" id="KW-1185">Reference proteome</keyword>
<accession>A0A9P1IQU3</accession>
<dbReference type="AlphaFoldDB" id="A0A9P1IQU3"/>
<organism evidence="2 3">
    <name type="scientific">Caenorhabditis angaria</name>
    <dbReference type="NCBI Taxonomy" id="860376"/>
    <lineage>
        <taxon>Eukaryota</taxon>
        <taxon>Metazoa</taxon>
        <taxon>Ecdysozoa</taxon>
        <taxon>Nematoda</taxon>
        <taxon>Chromadorea</taxon>
        <taxon>Rhabditida</taxon>
        <taxon>Rhabditina</taxon>
        <taxon>Rhabditomorpha</taxon>
        <taxon>Rhabditoidea</taxon>
        <taxon>Rhabditidae</taxon>
        <taxon>Peloderinae</taxon>
        <taxon>Caenorhabditis</taxon>
    </lineage>
</organism>
<feature type="compositionally biased region" description="Polar residues" evidence="1">
    <location>
        <begin position="13"/>
        <end position="22"/>
    </location>
</feature>
<comment type="caution">
    <text evidence="2">The sequence shown here is derived from an EMBL/GenBank/DDBJ whole genome shotgun (WGS) entry which is preliminary data.</text>
</comment>
<reference evidence="2" key="1">
    <citation type="submission" date="2022-11" db="EMBL/GenBank/DDBJ databases">
        <authorList>
            <person name="Kikuchi T."/>
        </authorList>
    </citation>
    <scope>NUCLEOTIDE SEQUENCE</scope>
    <source>
        <strain evidence="2">PS1010</strain>
    </source>
</reference>
<evidence type="ECO:0000313" key="2">
    <source>
        <dbReference type="EMBL" id="CAI5450350.1"/>
    </source>
</evidence>
<protein>
    <submittedName>
        <fullName evidence="2">Uncharacterized protein</fullName>
    </submittedName>
</protein>
<feature type="region of interest" description="Disordered" evidence="1">
    <location>
        <begin position="1"/>
        <end position="143"/>
    </location>
</feature>
<proteinExistence type="predicted"/>
<name>A0A9P1IQU3_9PELO</name>
<dbReference type="Proteomes" id="UP001152747">
    <property type="component" value="Unassembled WGS sequence"/>
</dbReference>
<gene>
    <name evidence="2" type="ORF">CAMP_LOCUS12987</name>
</gene>
<feature type="compositionally biased region" description="Basic and acidic residues" evidence="1">
    <location>
        <begin position="83"/>
        <end position="98"/>
    </location>
</feature>
<sequence length="905" mass="104039">MKNVEYSAKRFPSKSSDLGMTSSDEECYPKDFYVEYQNKKLQYDEDEDSDNESGTTQPSDHSQSKNCSMETIDDGSQTSNSKVFDDSRDQSKRGHEDGESSADEDGSLENGEVEKIDETNKDGDESDEMNNIEQGNQNVFDPENVDKELYSDDFVAGYTLTAREIWNREMKMLDHTPNRYDIFPLTTKKILFFEFKNAFGHSYPSDGYQWNDTTKGIRPSSDKFMENGTRINVVRCKNVSNPLFQKWVIKNGTSYKVRYVLLGGTIDVLNDHKNRLTSKQTNLIRDKCIGAKGWRFVQKQLAEEGHHFDRDQILNQSKTIPAYLMQKRKTGPRPTTNPGSLANFQTKRHASSEIWQGEINGKRCWMLMDCFEDFIKLFAKLCPTRQEYAKHKEFLKKIRRSTGEKRQKLIADFLLEYPDNYKFRNRLILDSTFMLSDCYLTVLIAEIGSKFRTKNKKNNNSKSRFVPVACLPIFFTKKFKSQTKNTVIPCIITDGEASFSAYTAKLGWPHLRCELHLRQNLISKLEKDGVELYKLLFGERDDGNWSVGALGAGSFEEFVERIAVLEQSGKLNENMLKWLDTRKEWLFDQCSLYSKFEGGFLISFSTSNQIESWNCELKQRLGKRTTADIVAQLLVNLQIEESSNILQSMQSNSPNIICIDADEIKKMTTSEKKDYFAEIGWIENEVMTWKFPPSWSYSLDFGKMRSIELKSQNLIVEETSKVYIVESESSERTSNEFVQIKKSMEGKVSCLVCSKCKPNLPFSFCEHIFAILKNLPEIDREMELLKIGTSIDNKKSEIFHLKSISNDSAGEKSKRKGHQKSHKNYTRTTTRVIDEFDLPTTGNCIDASADSSILEQNENAVHSTDEFDITINSISDSPDKSLRRSKRNSDVLKYTNDGFIKKSKN</sequence>
<feature type="compositionally biased region" description="Polar residues" evidence="1">
    <location>
        <begin position="52"/>
        <end position="82"/>
    </location>
</feature>
<feature type="compositionally biased region" description="Basic and acidic residues" evidence="1">
    <location>
        <begin position="112"/>
        <end position="123"/>
    </location>
</feature>